<dbReference type="GO" id="GO:0005829">
    <property type="term" value="C:cytosol"/>
    <property type="evidence" value="ECO:0007669"/>
    <property type="project" value="TreeGrafter"/>
</dbReference>
<accession>A0A2T4RYC5</accession>
<dbReference type="Gene3D" id="3.40.50.880">
    <property type="match status" value="1"/>
</dbReference>
<dbReference type="InterPro" id="IPR014729">
    <property type="entry name" value="Rossmann-like_a/b/a_fold"/>
</dbReference>
<dbReference type="RefSeq" id="WP_421673539.1">
    <property type="nucleotide sequence ID" value="NZ_PZHR01001139.1"/>
</dbReference>
<organism evidence="10 11">
    <name type="scientific">Staphylococcus nepalensis</name>
    <dbReference type="NCBI Taxonomy" id="214473"/>
    <lineage>
        <taxon>Bacteria</taxon>
        <taxon>Bacillati</taxon>
        <taxon>Bacillota</taxon>
        <taxon>Bacilli</taxon>
        <taxon>Bacillales</taxon>
        <taxon>Staphylococcaceae</taxon>
        <taxon>Staphylococcus</taxon>
    </lineage>
</organism>
<evidence type="ECO:0000256" key="8">
    <source>
        <dbReference type="PROSITE-ProRule" id="PRU00886"/>
    </source>
</evidence>
<evidence type="ECO:0000256" key="1">
    <source>
        <dbReference type="ARBA" id="ARBA00022598"/>
    </source>
</evidence>
<gene>
    <name evidence="10" type="ORF">BUZ61_19225</name>
</gene>
<dbReference type="InterPro" id="IPR029062">
    <property type="entry name" value="Class_I_gatase-like"/>
</dbReference>
<feature type="domain" description="GMPS ATP-PPase" evidence="9">
    <location>
        <begin position="82"/>
        <end position="135"/>
    </location>
</feature>
<evidence type="ECO:0000313" key="11">
    <source>
        <dbReference type="Proteomes" id="UP000240400"/>
    </source>
</evidence>
<keyword evidence="4 8" id="KW-0658">Purine biosynthesis</keyword>
<sequence length="135" mass="15380">DEIFFGIPEEQTVWMSHSDKVIEIPEGFESIADSPSTPYAAIEDKERRIYGVQFHPEVRHTEYGNDILRNFVRRVCDCTGEWTMENFIEVEIEKIREKVGDRKVLCAMSGGVDSSVVAVLLHKAIGDQLTCIFVD</sequence>
<keyword evidence="6" id="KW-0315">Glutamine amidotransferase</keyword>
<feature type="non-terminal residue" evidence="10">
    <location>
        <position position="135"/>
    </location>
</feature>
<dbReference type="PANTHER" id="PTHR11922:SF2">
    <property type="entry name" value="GMP SYNTHASE [GLUTAMINE-HYDROLYZING]"/>
    <property type="match status" value="1"/>
</dbReference>
<evidence type="ECO:0000256" key="7">
    <source>
        <dbReference type="ARBA" id="ARBA00031356"/>
    </source>
</evidence>
<dbReference type="Gene3D" id="3.40.50.620">
    <property type="entry name" value="HUPs"/>
    <property type="match status" value="1"/>
</dbReference>
<dbReference type="Pfam" id="PF03054">
    <property type="entry name" value="tRNA_Me_trans"/>
    <property type="match status" value="1"/>
</dbReference>
<dbReference type="SUPFAM" id="SSF52317">
    <property type="entry name" value="Class I glutamine amidotransferase-like"/>
    <property type="match status" value="1"/>
</dbReference>
<evidence type="ECO:0000256" key="5">
    <source>
        <dbReference type="ARBA" id="ARBA00022840"/>
    </source>
</evidence>
<dbReference type="GO" id="GO:0005524">
    <property type="term" value="F:ATP binding"/>
    <property type="evidence" value="ECO:0007669"/>
    <property type="project" value="UniProtKB-UniRule"/>
</dbReference>
<protein>
    <recommendedName>
        <fullName evidence="7">Glutamine amidotransferase</fullName>
    </recommendedName>
</protein>
<evidence type="ECO:0000256" key="3">
    <source>
        <dbReference type="ARBA" id="ARBA00022749"/>
    </source>
</evidence>
<evidence type="ECO:0000256" key="2">
    <source>
        <dbReference type="ARBA" id="ARBA00022741"/>
    </source>
</evidence>
<name>A0A2T4RYC5_9STAP</name>
<evidence type="ECO:0000313" key="10">
    <source>
        <dbReference type="EMBL" id="PTK35647.1"/>
    </source>
</evidence>
<feature type="non-terminal residue" evidence="10">
    <location>
        <position position="1"/>
    </location>
</feature>
<evidence type="ECO:0000259" key="9">
    <source>
        <dbReference type="PROSITE" id="PS51553"/>
    </source>
</evidence>
<dbReference type="Pfam" id="PF00117">
    <property type="entry name" value="GATase"/>
    <property type="match status" value="1"/>
</dbReference>
<dbReference type="EMBL" id="PZHR01001139">
    <property type="protein sequence ID" value="PTK35647.1"/>
    <property type="molecule type" value="Genomic_DNA"/>
</dbReference>
<dbReference type="Proteomes" id="UP000240400">
    <property type="component" value="Unassembled WGS sequence"/>
</dbReference>
<evidence type="ECO:0000256" key="4">
    <source>
        <dbReference type="ARBA" id="ARBA00022755"/>
    </source>
</evidence>
<proteinExistence type="predicted"/>
<dbReference type="PROSITE" id="PS51553">
    <property type="entry name" value="GMPS_ATP_PPASE"/>
    <property type="match status" value="1"/>
</dbReference>
<evidence type="ECO:0000256" key="6">
    <source>
        <dbReference type="ARBA" id="ARBA00022962"/>
    </source>
</evidence>
<keyword evidence="2 8" id="KW-0547">Nucleotide-binding</keyword>
<dbReference type="PROSITE" id="PS51273">
    <property type="entry name" value="GATASE_TYPE_1"/>
    <property type="match status" value="1"/>
</dbReference>
<keyword evidence="3 8" id="KW-0332">GMP biosynthesis</keyword>
<keyword evidence="5 8" id="KW-0067">ATP-binding</keyword>
<feature type="binding site" evidence="8">
    <location>
        <begin position="109"/>
        <end position="115"/>
    </location>
    <ligand>
        <name>ATP</name>
        <dbReference type="ChEBI" id="CHEBI:30616"/>
    </ligand>
</feature>
<keyword evidence="1" id="KW-0436">Ligase</keyword>
<dbReference type="SUPFAM" id="SSF52402">
    <property type="entry name" value="Adenine nucleotide alpha hydrolases-like"/>
    <property type="match status" value="1"/>
</dbReference>
<dbReference type="InterPro" id="IPR025777">
    <property type="entry name" value="GMPS_ATP_PPase_dom"/>
</dbReference>
<dbReference type="GO" id="GO:0003921">
    <property type="term" value="F:GMP synthase activity"/>
    <property type="evidence" value="ECO:0007669"/>
    <property type="project" value="InterPro"/>
</dbReference>
<comment type="caution">
    <text evidence="10">The sequence shown here is derived from an EMBL/GenBank/DDBJ whole genome shotgun (WGS) entry which is preliminary data.</text>
</comment>
<reference evidence="10 11" key="1">
    <citation type="journal article" date="2016" name="Front. Microbiol.">
        <title>Comprehensive Phylogenetic Analysis of Bovine Non-aureus Staphylococci Species Based on Whole-Genome Sequencing.</title>
        <authorList>
            <person name="Naushad S."/>
            <person name="Barkema H.W."/>
            <person name="Luby C."/>
            <person name="Condas L.A."/>
            <person name="Nobrega D.B."/>
            <person name="Carson D.A."/>
            <person name="De Buck J."/>
        </authorList>
    </citation>
    <scope>NUCLEOTIDE SEQUENCE [LARGE SCALE GENOMIC DNA]</scope>
    <source>
        <strain evidence="10 11">SNUC 4337</strain>
    </source>
</reference>
<dbReference type="InterPro" id="IPR017926">
    <property type="entry name" value="GATASE"/>
</dbReference>
<dbReference type="PANTHER" id="PTHR11922">
    <property type="entry name" value="GMP SYNTHASE-RELATED"/>
    <property type="match status" value="1"/>
</dbReference>
<dbReference type="AlphaFoldDB" id="A0A2T4RYC5"/>